<sequence length="818" mass="97502">MLSRLPKEDVQLTSLGLFDTEKAATQAVETAIQRRDLTNPMTSSRKDTLRDDRTMWFQLVIVSEAFARKTQRERLEMVYEHLLDAFSDEEHRRHLRSTLYRCRGITYVGDHVVCLPLWRHLPLHLIIHAKTPIQWRKTDSVVPTATERFGLSHLQNDRALNVDTSILPMSRGLADLVSLNQEETQARNKSVLPHFYHGLPDELKRMIAEEQERANEEHKGSPAFQKLMKNSEGAFLKKYLKRRREYVLAATRLQRLLRRNSQTKTILDPAAVKIERIIRGFLARRLAKQYQVAWQKACIIQKHWKSYRYYKKWMELMEWRRRDRMASRIGALGRGYIARKFYRREKRRRHFQFVVQPAAVSIQRVFRGYMVRKGLEDIRDRVEAAITLQQMWRKHNRIKTIQNRLRGFRVAIRNAKATKIQHFYRCFRAKRTLMLLKMTERARHGRAAVAIQSAWRSHCSRVQLKEFRFCSRIERKAQALADWKERREDIEFDMEDARADLKRMIKYKAKSLRRIRELKDMRIEWERRQPVVEKELSQLTEEDIDRGWGEAFETEKHILRFTLELSVEDILGRKEQIREYDAEIEDLRLELEDLERDLEECILGETMELEDYRDVEVQHGQQMFVEERERRIRLQRVRWRAKNVRPNVILRHRADLELARREILAQRQVQELGVLGYDKKRQLQEKIEQAIQTVVAERAQQNQVMVEMRRDATVLQGFDETVQKMSKITSQYSYEYRVPKHDIRDMEDHESPMCEGCGRITCDCHTLAAHADSQAAKDVHDLTLHDHKRPGASRNGRRGNAGTNYGHPLRRKRNYDQE</sequence>
<feature type="compositionally biased region" description="Basic residues" evidence="3">
    <location>
        <begin position="786"/>
        <end position="797"/>
    </location>
</feature>
<evidence type="ECO:0000256" key="2">
    <source>
        <dbReference type="SAM" id="Coils"/>
    </source>
</evidence>
<evidence type="ECO:0000256" key="3">
    <source>
        <dbReference type="SAM" id="MobiDB-lite"/>
    </source>
</evidence>
<dbReference type="OrthoDB" id="2148418at2759"/>
<dbReference type="InterPro" id="IPR052318">
    <property type="entry name" value="CellDiv_DevSignal_Domain"/>
</dbReference>
<name>A0A8K1FBI0_PYTOL</name>
<feature type="region of interest" description="Disordered" evidence="3">
    <location>
        <begin position="786"/>
        <end position="818"/>
    </location>
</feature>
<organism evidence="4 5">
    <name type="scientific">Pythium oligandrum</name>
    <name type="common">Mycoparasitic fungus</name>
    <dbReference type="NCBI Taxonomy" id="41045"/>
    <lineage>
        <taxon>Eukaryota</taxon>
        <taxon>Sar</taxon>
        <taxon>Stramenopiles</taxon>
        <taxon>Oomycota</taxon>
        <taxon>Peronosporomycetes</taxon>
        <taxon>Pythiales</taxon>
        <taxon>Pythiaceae</taxon>
        <taxon>Pythium</taxon>
    </lineage>
</organism>
<dbReference type="InterPro" id="IPR000048">
    <property type="entry name" value="IQ_motif_EF-hand-BS"/>
</dbReference>
<feature type="compositionally biased region" description="Basic residues" evidence="3">
    <location>
        <begin position="808"/>
        <end position="818"/>
    </location>
</feature>
<evidence type="ECO:0000313" key="4">
    <source>
        <dbReference type="EMBL" id="TMW57300.1"/>
    </source>
</evidence>
<feature type="coiled-coil region" evidence="2">
    <location>
        <begin position="570"/>
        <end position="604"/>
    </location>
</feature>
<keyword evidence="1" id="KW-0677">Repeat</keyword>
<dbReference type="EMBL" id="SPLM01000144">
    <property type="protein sequence ID" value="TMW57300.1"/>
    <property type="molecule type" value="Genomic_DNA"/>
</dbReference>
<evidence type="ECO:0000313" key="5">
    <source>
        <dbReference type="Proteomes" id="UP000794436"/>
    </source>
</evidence>
<dbReference type="Proteomes" id="UP000794436">
    <property type="component" value="Unassembled WGS sequence"/>
</dbReference>
<dbReference type="PANTHER" id="PTHR22590:SF2">
    <property type="entry name" value="IQ DOMAIN-CONTAINING PROTEIN N"/>
    <property type="match status" value="1"/>
</dbReference>
<reference evidence="4" key="1">
    <citation type="submission" date="2019-03" db="EMBL/GenBank/DDBJ databases">
        <title>Long read genome sequence of the mycoparasitic Pythium oligandrum ATCC 38472 isolated from sugarbeet rhizosphere.</title>
        <authorList>
            <person name="Gaulin E."/>
        </authorList>
    </citation>
    <scope>NUCLEOTIDE SEQUENCE</scope>
    <source>
        <strain evidence="4">ATCC 38472_TT</strain>
    </source>
</reference>
<dbReference type="Pfam" id="PF00612">
    <property type="entry name" value="IQ"/>
    <property type="match status" value="2"/>
</dbReference>
<comment type="caution">
    <text evidence="4">The sequence shown here is derived from an EMBL/GenBank/DDBJ whole genome shotgun (WGS) entry which is preliminary data.</text>
</comment>
<dbReference type="SMART" id="SM00015">
    <property type="entry name" value="IQ"/>
    <property type="match status" value="5"/>
</dbReference>
<dbReference type="Gene3D" id="1.20.5.190">
    <property type="match status" value="2"/>
</dbReference>
<dbReference type="AlphaFoldDB" id="A0A8K1FBI0"/>
<protein>
    <submittedName>
        <fullName evidence="4">Uncharacterized protein</fullName>
    </submittedName>
</protein>
<dbReference type="PANTHER" id="PTHR22590">
    <property type="entry name" value="MYOSIN MOTOR DOMAIN-CONTAINING PROTEIN"/>
    <property type="match status" value="1"/>
</dbReference>
<keyword evidence="2" id="KW-0175">Coiled coil</keyword>
<dbReference type="PROSITE" id="PS50096">
    <property type="entry name" value="IQ"/>
    <property type="match status" value="4"/>
</dbReference>
<accession>A0A8K1FBI0</accession>
<proteinExistence type="predicted"/>
<keyword evidence="5" id="KW-1185">Reference proteome</keyword>
<gene>
    <name evidence="4" type="ORF">Poli38472_003225</name>
</gene>
<evidence type="ECO:0000256" key="1">
    <source>
        <dbReference type="ARBA" id="ARBA00022737"/>
    </source>
</evidence>